<keyword evidence="5" id="KW-0547">Nucleotide-binding</keyword>
<dbReference type="SUPFAM" id="SSF47384">
    <property type="entry name" value="Homodimeric domain of signal transducing histidine kinase"/>
    <property type="match status" value="1"/>
</dbReference>
<evidence type="ECO:0000256" key="4">
    <source>
        <dbReference type="ARBA" id="ARBA00022679"/>
    </source>
</evidence>
<feature type="transmembrane region" description="Helical" evidence="9">
    <location>
        <begin position="6"/>
        <end position="31"/>
    </location>
</feature>
<evidence type="ECO:0000256" key="1">
    <source>
        <dbReference type="ARBA" id="ARBA00000085"/>
    </source>
</evidence>
<dbReference type="SMART" id="SM00388">
    <property type="entry name" value="HisKA"/>
    <property type="match status" value="1"/>
</dbReference>
<dbReference type="NCBIfam" id="TIGR00229">
    <property type="entry name" value="sensory_box"/>
    <property type="match status" value="1"/>
</dbReference>
<keyword evidence="9" id="KW-0812">Transmembrane</keyword>
<dbReference type="Pfam" id="PF08448">
    <property type="entry name" value="PAS_4"/>
    <property type="match status" value="1"/>
</dbReference>
<keyword evidence="4" id="KW-0808">Transferase</keyword>
<sequence>MLALGIFALDVLSPLQGAVAVLYTIVVVIAAWAGQRRLVLLSGGLCASLALAGYVICHSDEPLDSSAMRLGVSLLSIVVTSVLCAGQIASAAERRRADARYVTIFNAAGFPIWESDWSAAYKALKGGGAATEEMVRTSGALASVRNANQQAANLFGYSHPGEMIGGNVMQHHTARAQATQAQIFARLLAGEVPVEAEAQFQTKAGGLVDVVLRVALPPDDQGWERVLITALDVTERNEAQQRLAASHAELVHMSRVTTLGQIAASIAHEVNQPLSAIITYARSGRRWLTRDPPDAAEVTTCLEEIASNGTRAADVVARVRDLSRKADPVQVALRVDPLVSDTIALLQRDLAASGIALRVDVPESLPRVSADRVQLQQVLMNLLLNAQQAMTATPTDQREIAIEGRSNGAFVEITVSDSGSGLKGRDPEALFSPFFTTKAEGMGMGLTICRSIMEQHCGTLVASENAGGGVTMRLRLPVRDKQERTAA</sequence>
<evidence type="ECO:0000259" key="11">
    <source>
        <dbReference type="PROSITE" id="PS50113"/>
    </source>
</evidence>
<dbReference type="SUPFAM" id="SSF55874">
    <property type="entry name" value="ATPase domain of HSP90 chaperone/DNA topoisomerase II/histidine kinase"/>
    <property type="match status" value="1"/>
</dbReference>
<reference evidence="12 13" key="1">
    <citation type="submission" date="2019-10" db="EMBL/GenBank/DDBJ databases">
        <title>Pseudopuniceibacterium sp. HQ09 islated from Antarctica.</title>
        <authorList>
            <person name="Liao L."/>
            <person name="Su S."/>
            <person name="Chen B."/>
            <person name="Yu Y."/>
        </authorList>
    </citation>
    <scope>NUCLEOTIDE SEQUENCE [LARGE SCALE GENOMIC DNA]</scope>
    <source>
        <strain evidence="12 13">HQ09</strain>
    </source>
</reference>
<dbReference type="GO" id="GO:0005524">
    <property type="term" value="F:ATP binding"/>
    <property type="evidence" value="ECO:0007669"/>
    <property type="project" value="UniProtKB-KW"/>
</dbReference>
<organism evidence="12 13">
    <name type="scientific">Pseudooceanicola spongiae</name>
    <dbReference type="NCBI Taxonomy" id="2613965"/>
    <lineage>
        <taxon>Bacteria</taxon>
        <taxon>Pseudomonadati</taxon>
        <taxon>Pseudomonadota</taxon>
        <taxon>Alphaproteobacteria</taxon>
        <taxon>Rhodobacterales</taxon>
        <taxon>Paracoccaceae</taxon>
        <taxon>Pseudooceanicola</taxon>
    </lineage>
</organism>
<evidence type="ECO:0000256" key="2">
    <source>
        <dbReference type="ARBA" id="ARBA00012438"/>
    </source>
</evidence>
<dbReference type="Pfam" id="PF00512">
    <property type="entry name" value="HisKA"/>
    <property type="match status" value="1"/>
</dbReference>
<dbReference type="CDD" id="cd00130">
    <property type="entry name" value="PAS"/>
    <property type="match status" value="1"/>
</dbReference>
<evidence type="ECO:0000313" key="13">
    <source>
        <dbReference type="Proteomes" id="UP000594118"/>
    </source>
</evidence>
<feature type="domain" description="Histidine kinase" evidence="10">
    <location>
        <begin position="265"/>
        <end position="480"/>
    </location>
</feature>
<dbReference type="RefSeq" id="WP_226941692.1">
    <property type="nucleotide sequence ID" value="NZ_CP045201.1"/>
</dbReference>
<feature type="domain" description="PAC" evidence="11">
    <location>
        <begin position="194"/>
        <end position="245"/>
    </location>
</feature>
<keyword evidence="9" id="KW-0472">Membrane</keyword>
<dbReference type="InterPro" id="IPR003594">
    <property type="entry name" value="HATPase_dom"/>
</dbReference>
<dbReference type="InterPro" id="IPR035965">
    <property type="entry name" value="PAS-like_dom_sf"/>
</dbReference>
<dbReference type="KEGG" id="pshq:F3W81_14440"/>
<accession>A0A7L9WQB1</accession>
<proteinExistence type="predicted"/>
<evidence type="ECO:0000313" key="12">
    <source>
        <dbReference type="EMBL" id="QOL81917.1"/>
    </source>
</evidence>
<dbReference type="EMBL" id="CP045201">
    <property type="protein sequence ID" value="QOL81917.1"/>
    <property type="molecule type" value="Genomic_DNA"/>
</dbReference>
<keyword evidence="7" id="KW-0067">ATP-binding</keyword>
<dbReference type="SMART" id="SM00387">
    <property type="entry name" value="HATPase_c"/>
    <property type="match status" value="1"/>
</dbReference>
<dbReference type="PRINTS" id="PR00344">
    <property type="entry name" value="BCTRLSENSOR"/>
</dbReference>
<gene>
    <name evidence="12" type="ORF">F3W81_14440</name>
</gene>
<evidence type="ECO:0000256" key="7">
    <source>
        <dbReference type="ARBA" id="ARBA00022840"/>
    </source>
</evidence>
<keyword evidence="3" id="KW-0597">Phosphoprotein</keyword>
<dbReference type="InterPro" id="IPR013656">
    <property type="entry name" value="PAS_4"/>
</dbReference>
<dbReference type="InterPro" id="IPR000700">
    <property type="entry name" value="PAS-assoc_C"/>
</dbReference>
<feature type="transmembrane region" description="Helical" evidence="9">
    <location>
        <begin position="68"/>
        <end position="90"/>
    </location>
</feature>
<dbReference type="Proteomes" id="UP000594118">
    <property type="component" value="Chromosome"/>
</dbReference>
<dbReference type="InterPro" id="IPR004358">
    <property type="entry name" value="Sig_transdc_His_kin-like_C"/>
</dbReference>
<keyword evidence="13" id="KW-1185">Reference proteome</keyword>
<protein>
    <recommendedName>
        <fullName evidence="2">histidine kinase</fullName>
        <ecNumber evidence="2">2.7.13.3</ecNumber>
    </recommendedName>
</protein>
<dbReference type="AlphaFoldDB" id="A0A7L9WQB1"/>
<name>A0A7L9WQB1_9RHOB</name>
<dbReference type="InterPro" id="IPR036890">
    <property type="entry name" value="HATPase_C_sf"/>
</dbReference>
<dbReference type="EC" id="2.7.13.3" evidence="2"/>
<keyword evidence="6" id="KW-0418">Kinase</keyword>
<dbReference type="GO" id="GO:0000155">
    <property type="term" value="F:phosphorelay sensor kinase activity"/>
    <property type="evidence" value="ECO:0007669"/>
    <property type="project" value="InterPro"/>
</dbReference>
<dbReference type="Gene3D" id="1.10.287.130">
    <property type="match status" value="1"/>
</dbReference>
<evidence type="ECO:0000256" key="8">
    <source>
        <dbReference type="ARBA" id="ARBA00023012"/>
    </source>
</evidence>
<evidence type="ECO:0000259" key="10">
    <source>
        <dbReference type="PROSITE" id="PS50109"/>
    </source>
</evidence>
<dbReference type="InterPro" id="IPR003661">
    <property type="entry name" value="HisK_dim/P_dom"/>
</dbReference>
<evidence type="ECO:0000256" key="5">
    <source>
        <dbReference type="ARBA" id="ARBA00022741"/>
    </source>
</evidence>
<keyword evidence="8" id="KW-0902">Two-component regulatory system</keyword>
<evidence type="ECO:0000256" key="3">
    <source>
        <dbReference type="ARBA" id="ARBA00022553"/>
    </source>
</evidence>
<comment type="catalytic activity">
    <reaction evidence="1">
        <text>ATP + protein L-histidine = ADP + protein N-phospho-L-histidine.</text>
        <dbReference type="EC" id="2.7.13.3"/>
    </reaction>
</comment>
<dbReference type="InterPro" id="IPR036097">
    <property type="entry name" value="HisK_dim/P_sf"/>
</dbReference>
<evidence type="ECO:0000256" key="9">
    <source>
        <dbReference type="SAM" id="Phobius"/>
    </source>
</evidence>
<dbReference type="Gene3D" id="3.30.565.10">
    <property type="entry name" value="Histidine kinase-like ATPase, C-terminal domain"/>
    <property type="match status" value="1"/>
</dbReference>
<keyword evidence="9" id="KW-1133">Transmembrane helix</keyword>
<dbReference type="PANTHER" id="PTHR43065">
    <property type="entry name" value="SENSOR HISTIDINE KINASE"/>
    <property type="match status" value="1"/>
</dbReference>
<dbReference type="CDD" id="cd00082">
    <property type="entry name" value="HisKA"/>
    <property type="match status" value="1"/>
</dbReference>
<dbReference type="PROSITE" id="PS50113">
    <property type="entry name" value="PAC"/>
    <property type="match status" value="1"/>
</dbReference>
<feature type="transmembrane region" description="Helical" evidence="9">
    <location>
        <begin position="38"/>
        <end position="56"/>
    </location>
</feature>
<dbReference type="InterPro" id="IPR005467">
    <property type="entry name" value="His_kinase_dom"/>
</dbReference>
<dbReference type="PANTHER" id="PTHR43065:SF10">
    <property type="entry name" value="PEROXIDE STRESS-ACTIVATED HISTIDINE KINASE MAK3"/>
    <property type="match status" value="1"/>
</dbReference>
<dbReference type="Gene3D" id="3.30.450.20">
    <property type="entry name" value="PAS domain"/>
    <property type="match status" value="1"/>
</dbReference>
<dbReference type="Pfam" id="PF02518">
    <property type="entry name" value="HATPase_c"/>
    <property type="match status" value="1"/>
</dbReference>
<evidence type="ECO:0000256" key="6">
    <source>
        <dbReference type="ARBA" id="ARBA00022777"/>
    </source>
</evidence>
<dbReference type="PROSITE" id="PS50109">
    <property type="entry name" value="HIS_KIN"/>
    <property type="match status" value="1"/>
</dbReference>
<dbReference type="SUPFAM" id="SSF55785">
    <property type="entry name" value="PYP-like sensor domain (PAS domain)"/>
    <property type="match status" value="1"/>
</dbReference>
<dbReference type="InterPro" id="IPR000014">
    <property type="entry name" value="PAS"/>
</dbReference>